<comment type="caution">
    <text evidence="3">The sequence shown here is derived from an EMBL/GenBank/DDBJ whole genome shotgun (WGS) entry which is preliminary data.</text>
</comment>
<dbReference type="PATRIC" id="fig|1619041.3.peg.942"/>
<dbReference type="Proteomes" id="UP000033999">
    <property type="component" value="Unassembled WGS sequence"/>
</dbReference>
<evidence type="ECO:0000259" key="2">
    <source>
        <dbReference type="Pfam" id="PF20803"/>
    </source>
</evidence>
<keyword evidence="1" id="KW-1133">Transmembrane helix</keyword>
<proteinExistence type="predicted"/>
<dbReference type="AlphaFoldDB" id="A0A0G1MCP4"/>
<dbReference type="Gene3D" id="3.30.70.2650">
    <property type="match status" value="1"/>
</dbReference>
<evidence type="ECO:0000313" key="4">
    <source>
        <dbReference type="Proteomes" id="UP000033999"/>
    </source>
</evidence>
<name>A0A0G1MCP4_9BACT</name>
<feature type="domain" description="Transcriptional repressor PaaX-like central Cas2-like" evidence="2">
    <location>
        <begin position="134"/>
        <end position="210"/>
    </location>
</feature>
<accession>A0A0G1MCP4</accession>
<evidence type="ECO:0000313" key="3">
    <source>
        <dbReference type="EMBL" id="KKU06029.1"/>
    </source>
</evidence>
<dbReference type="EMBL" id="LCKX01000041">
    <property type="protein sequence ID" value="KKU06029.1"/>
    <property type="molecule type" value="Genomic_DNA"/>
</dbReference>
<keyword evidence="1" id="KW-0472">Membrane</keyword>
<gene>
    <name evidence="3" type="ORF">UX10_C0041G0004</name>
</gene>
<feature type="transmembrane region" description="Helical" evidence="1">
    <location>
        <begin position="43"/>
        <end position="71"/>
    </location>
</feature>
<evidence type="ECO:0000256" key="1">
    <source>
        <dbReference type="SAM" id="Phobius"/>
    </source>
</evidence>
<protein>
    <recommendedName>
        <fullName evidence="2">Transcriptional repressor PaaX-like central Cas2-like domain-containing protein</fullName>
    </recommendedName>
</protein>
<dbReference type="Pfam" id="PF20803">
    <property type="entry name" value="PaaX_M"/>
    <property type="match status" value="1"/>
</dbReference>
<keyword evidence="1" id="KW-0812">Transmembrane</keyword>
<sequence length="222" mass="26030">MQVKAKSLVVMHKRRKENFIDEVRKKAESFLVSDSPAATATKFLLMFTAIGGISIVGATLPGLVKAIGFFANEAKKKNRYPKVKIKNSFEYLKKKQFIEIVKEKNGKIQVRLTNKGKKRLAEYSLDMLEIKKPEKWDGKWRVLMFDIPAHPKKYDYARDALRDKVKELGFYQIQKSVWVYPYECEDELLFIAEVFKVQQYIEILTVEKLLHENLVRKKFTFL</sequence>
<organism evidence="3 4">
    <name type="scientific">Candidatus Magasanikbacteria bacterium GW2011_GWA2_45_39</name>
    <dbReference type="NCBI Taxonomy" id="1619041"/>
    <lineage>
        <taxon>Bacteria</taxon>
        <taxon>Candidatus Magasanikiibacteriota</taxon>
    </lineage>
</organism>
<reference evidence="3 4" key="1">
    <citation type="journal article" date="2015" name="Nature">
        <title>rRNA introns, odd ribosomes, and small enigmatic genomes across a large radiation of phyla.</title>
        <authorList>
            <person name="Brown C.T."/>
            <person name="Hug L.A."/>
            <person name="Thomas B.C."/>
            <person name="Sharon I."/>
            <person name="Castelle C.J."/>
            <person name="Singh A."/>
            <person name="Wilkins M.J."/>
            <person name="Williams K.H."/>
            <person name="Banfield J.F."/>
        </authorList>
    </citation>
    <scope>NUCLEOTIDE SEQUENCE [LARGE SCALE GENOMIC DNA]</scope>
</reference>
<dbReference type="InterPro" id="IPR048846">
    <property type="entry name" value="PaaX-like_central"/>
</dbReference>